<evidence type="ECO:0000259" key="11">
    <source>
        <dbReference type="PROSITE" id="PS50102"/>
    </source>
</evidence>
<evidence type="ECO:0000256" key="2">
    <source>
        <dbReference type="ARBA" id="ARBA00022664"/>
    </source>
</evidence>
<evidence type="ECO:0000256" key="5">
    <source>
        <dbReference type="ARBA" id="ARBA00023187"/>
    </source>
</evidence>
<keyword evidence="2" id="KW-0507">mRNA processing</keyword>
<keyword evidence="3" id="KW-0677">Repeat</keyword>
<dbReference type="GO" id="GO:0008380">
    <property type="term" value="P:RNA splicing"/>
    <property type="evidence" value="ECO:0007669"/>
    <property type="project" value="UniProtKB-KW"/>
</dbReference>
<dbReference type="OrthoDB" id="360390at2759"/>
<protein>
    <recommendedName>
        <fullName evidence="8">U4/U6 snRNA-associated-splicing factor PRP24</fullName>
    </recommendedName>
</protein>
<dbReference type="SMART" id="SM00386">
    <property type="entry name" value="HAT"/>
    <property type="match status" value="4"/>
</dbReference>
<dbReference type="GO" id="GO:0005688">
    <property type="term" value="C:U6 snRNP"/>
    <property type="evidence" value="ECO:0007669"/>
    <property type="project" value="UniProtKB-ARBA"/>
</dbReference>
<feature type="region of interest" description="Disordered" evidence="10">
    <location>
        <begin position="557"/>
        <end position="615"/>
    </location>
</feature>
<keyword evidence="5" id="KW-0508">mRNA splicing</keyword>
<organism evidence="12 13">
    <name type="scientific">Dendrothele bispora (strain CBS 962.96)</name>
    <dbReference type="NCBI Taxonomy" id="1314807"/>
    <lineage>
        <taxon>Eukaryota</taxon>
        <taxon>Fungi</taxon>
        <taxon>Dikarya</taxon>
        <taxon>Basidiomycota</taxon>
        <taxon>Agaricomycotina</taxon>
        <taxon>Agaricomycetes</taxon>
        <taxon>Agaricomycetidae</taxon>
        <taxon>Agaricales</taxon>
        <taxon>Agaricales incertae sedis</taxon>
        <taxon>Dendrothele</taxon>
    </lineage>
</organism>
<feature type="compositionally biased region" description="Polar residues" evidence="10">
    <location>
        <begin position="998"/>
        <end position="1007"/>
    </location>
</feature>
<proteinExistence type="predicted"/>
<dbReference type="GO" id="GO:0003723">
    <property type="term" value="F:RNA binding"/>
    <property type="evidence" value="ECO:0007669"/>
    <property type="project" value="UniProtKB-UniRule"/>
</dbReference>
<dbReference type="SUPFAM" id="SSF48452">
    <property type="entry name" value="TPR-like"/>
    <property type="match status" value="1"/>
</dbReference>
<dbReference type="PROSITE" id="PS50102">
    <property type="entry name" value="RRM"/>
    <property type="match status" value="4"/>
</dbReference>
<feature type="region of interest" description="Disordered" evidence="10">
    <location>
        <begin position="957"/>
        <end position="1027"/>
    </location>
</feature>
<dbReference type="CDD" id="cd12297">
    <property type="entry name" value="RRM2_Prp24"/>
    <property type="match status" value="1"/>
</dbReference>
<evidence type="ECO:0000256" key="10">
    <source>
        <dbReference type="SAM" id="MobiDB-lite"/>
    </source>
</evidence>
<evidence type="ECO:0000313" key="13">
    <source>
        <dbReference type="Proteomes" id="UP000297245"/>
    </source>
</evidence>
<feature type="domain" description="RRM" evidence="11">
    <location>
        <begin position="621"/>
        <end position="694"/>
    </location>
</feature>
<dbReference type="InterPro" id="IPR012677">
    <property type="entry name" value="Nucleotide-bd_a/b_plait_sf"/>
</dbReference>
<keyword evidence="6" id="KW-0539">Nucleus</keyword>
<dbReference type="InterPro" id="IPR035979">
    <property type="entry name" value="RBD_domain_sf"/>
</dbReference>
<feature type="compositionally biased region" description="Polar residues" evidence="10">
    <location>
        <begin position="557"/>
        <end position="569"/>
    </location>
</feature>
<accession>A0A4S8MQ90</accession>
<dbReference type="Pfam" id="PF00076">
    <property type="entry name" value="RRM_1"/>
    <property type="match status" value="4"/>
</dbReference>
<dbReference type="InterPro" id="IPR034397">
    <property type="entry name" value="Prp24_RRM1"/>
</dbReference>
<evidence type="ECO:0000256" key="9">
    <source>
        <dbReference type="PROSITE-ProRule" id="PRU00176"/>
    </source>
</evidence>
<evidence type="ECO:0000256" key="4">
    <source>
        <dbReference type="ARBA" id="ARBA00022884"/>
    </source>
</evidence>
<dbReference type="AlphaFoldDB" id="A0A4S8MQ90"/>
<name>A0A4S8MQ90_DENBC</name>
<evidence type="ECO:0000313" key="12">
    <source>
        <dbReference type="EMBL" id="THV05203.1"/>
    </source>
</evidence>
<evidence type="ECO:0000256" key="8">
    <source>
        <dbReference type="ARBA" id="ARBA00093627"/>
    </source>
</evidence>
<dbReference type="CDD" id="cd12296">
    <property type="entry name" value="RRM1_Prp24"/>
    <property type="match status" value="1"/>
</dbReference>
<feature type="compositionally biased region" description="Basic and acidic residues" evidence="10">
    <location>
        <begin position="1016"/>
        <end position="1027"/>
    </location>
</feature>
<dbReference type="InterPro" id="IPR011990">
    <property type="entry name" value="TPR-like_helical_dom_sf"/>
</dbReference>
<evidence type="ECO:0000256" key="7">
    <source>
        <dbReference type="ARBA" id="ARBA00093374"/>
    </source>
</evidence>
<dbReference type="PANTHER" id="PTHR24012">
    <property type="entry name" value="RNA BINDING PROTEIN"/>
    <property type="match status" value="1"/>
</dbReference>
<dbReference type="SMART" id="SM00360">
    <property type="entry name" value="RRM"/>
    <property type="match status" value="4"/>
</dbReference>
<evidence type="ECO:0000256" key="6">
    <source>
        <dbReference type="ARBA" id="ARBA00023242"/>
    </source>
</evidence>
<feature type="compositionally biased region" description="Basic and acidic residues" evidence="10">
    <location>
        <begin position="596"/>
        <end position="615"/>
    </location>
</feature>
<dbReference type="EMBL" id="ML179050">
    <property type="protein sequence ID" value="THV05203.1"/>
    <property type="molecule type" value="Genomic_DNA"/>
</dbReference>
<evidence type="ECO:0000256" key="1">
    <source>
        <dbReference type="ARBA" id="ARBA00004123"/>
    </source>
</evidence>
<dbReference type="InterPro" id="IPR000504">
    <property type="entry name" value="RRM_dom"/>
</dbReference>
<dbReference type="Gene3D" id="1.25.40.10">
    <property type="entry name" value="Tetratricopeptide repeat domain"/>
    <property type="match status" value="2"/>
</dbReference>
<comment type="subcellular location">
    <subcellularLocation>
        <location evidence="1">Nucleus</location>
    </subcellularLocation>
</comment>
<dbReference type="CDD" id="cd00590">
    <property type="entry name" value="RRM_SF"/>
    <property type="match status" value="1"/>
</dbReference>
<feature type="domain" description="RRM" evidence="11">
    <location>
        <begin position="886"/>
        <end position="961"/>
    </location>
</feature>
<dbReference type="InterPro" id="IPR034398">
    <property type="entry name" value="Prp24_RRM2"/>
</dbReference>
<keyword evidence="13" id="KW-1185">Reference proteome</keyword>
<feature type="domain" description="RRM" evidence="11">
    <location>
        <begin position="786"/>
        <end position="862"/>
    </location>
</feature>
<dbReference type="SUPFAM" id="SSF54928">
    <property type="entry name" value="RNA-binding domain, RBD"/>
    <property type="match status" value="3"/>
</dbReference>
<reference evidence="12 13" key="1">
    <citation type="journal article" date="2019" name="Nat. Ecol. Evol.">
        <title>Megaphylogeny resolves global patterns of mushroom evolution.</title>
        <authorList>
            <person name="Varga T."/>
            <person name="Krizsan K."/>
            <person name="Foldi C."/>
            <person name="Dima B."/>
            <person name="Sanchez-Garcia M."/>
            <person name="Sanchez-Ramirez S."/>
            <person name="Szollosi G.J."/>
            <person name="Szarkandi J.G."/>
            <person name="Papp V."/>
            <person name="Albert L."/>
            <person name="Andreopoulos W."/>
            <person name="Angelini C."/>
            <person name="Antonin V."/>
            <person name="Barry K.W."/>
            <person name="Bougher N.L."/>
            <person name="Buchanan P."/>
            <person name="Buyck B."/>
            <person name="Bense V."/>
            <person name="Catcheside P."/>
            <person name="Chovatia M."/>
            <person name="Cooper J."/>
            <person name="Damon W."/>
            <person name="Desjardin D."/>
            <person name="Finy P."/>
            <person name="Geml J."/>
            <person name="Haridas S."/>
            <person name="Hughes K."/>
            <person name="Justo A."/>
            <person name="Karasinski D."/>
            <person name="Kautmanova I."/>
            <person name="Kiss B."/>
            <person name="Kocsube S."/>
            <person name="Kotiranta H."/>
            <person name="LaButti K.M."/>
            <person name="Lechner B.E."/>
            <person name="Liimatainen K."/>
            <person name="Lipzen A."/>
            <person name="Lukacs Z."/>
            <person name="Mihaltcheva S."/>
            <person name="Morgado L.N."/>
            <person name="Niskanen T."/>
            <person name="Noordeloos M.E."/>
            <person name="Ohm R.A."/>
            <person name="Ortiz-Santana B."/>
            <person name="Ovrebo C."/>
            <person name="Racz N."/>
            <person name="Riley R."/>
            <person name="Savchenko A."/>
            <person name="Shiryaev A."/>
            <person name="Soop K."/>
            <person name="Spirin V."/>
            <person name="Szebenyi C."/>
            <person name="Tomsovsky M."/>
            <person name="Tulloss R.E."/>
            <person name="Uehling J."/>
            <person name="Grigoriev I.V."/>
            <person name="Vagvolgyi C."/>
            <person name="Papp T."/>
            <person name="Martin F.M."/>
            <person name="Miettinen O."/>
            <person name="Hibbett D.S."/>
            <person name="Nagy L.G."/>
        </authorList>
    </citation>
    <scope>NUCLEOTIDE SEQUENCE [LARGE SCALE GENOMIC DNA]</scope>
    <source>
        <strain evidence="12 13">CBS 962.96</strain>
    </source>
</reference>
<dbReference type="Proteomes" id="UP000297245">
    <property type="component" value="Unassembled WGS sequence"/>
</dbReference>
<evidence type="ECO:0000256" key="3">
    <source>
        <dbReference type="ARBA" id="ARBA00022737"/>
    </source>
</evidence>
<comment type="function">
    <text evidence="7">Functions as a recycling factor of the spliceosome, a machinery that forms on each precursor-messenger RNA (pre-mRNA) and catalyzes the removal of introns. Chaperones the re-annealing of U4 and U6 snRNAs (small nuclear RNAs) released from previous rounds of splicing, an initial step in reforming the U4/U6-U5 tri-snRNP (small nuclear ribonucleoprotein) that can reassemble into another spliceosome complex; this step involves binding U6 and facilitating the unwinding of the U6 internal stem loop, followed by base-pairing of U6 to U4.</text>
</comment>
<gene>
    <name evidence="12" type="ORF">K435DRAFT_713124</name>
</gene>
<keyword evidence="4 9" id="KW-0694">RNA-binding</keyword>
<dbReference type="InterPro" id="IPR003107">
    <property type="entry name" value="HAT"/>
</dbReference>
<sequence>MDEEKSLEALANILSELSEKPFDFSLHSKHVRLTKSESFKDMETEALSALEMFTNYFAAGDDVWLDLLDAKERSVNLNTVDGAQEVLALYERAEQDYLSIPILKRHMDFVLSRHALYANGELKPDELGELFSTDWTRLILNDIAKQAVGHLSQSCVLWDRMRDWELETLESAQEPERTILVEHVQALLLDRLGTPHSNSDDTLQAYSSFTTQYRSPNEYEDLLVTASTKKSKVAKAFDRRSAHETAVSRPGNALNAFAQYITYERKAKFPDMMVMTAVYERAIAEAAKRRFNEEPDAEGALRNFWTGYCDTLRLNSAGKESEFKVFQRAIRSVPACGELWARYIRCVERYTDPEHATEGRETISNLYNQAFSNPPLLSDVEQIVPIVLARAGFEKRLIDTGVSDEDTLPTLIGVLESGIEATRKASNEGDSRLRLEKYLAEIYRIADFNDAVIGVWQTATKHYKNSYLAWSNYTDALIKFDQLEEARKVFSDVCSKKLDWPEALWEAWISFEHLHGQVEQVDASLDQIENARQVVNARRVKEAREAMAAYTAQQYESQPISTAPNTTPDMQMDIDSVDSASTGRGTKRPAIEEPSIEEHDAQKKPKLENNPEPLKRDREHCTVFVADLPANATEEDLKELFKDCGVIREVKVTQLAGTVVATVEFLDRDAVPAALTRDKKRIHGQEIAVHLAWQSTLYVTNFPESADDAYIRDLFEKYGTIFDVRWPSKKFKSTRRFCYVQYTTPPAAQQALELHGRELEPERAINVFISNPERKKERTDQDAENRELYVAGLSKFTTKADLKNLFSTFGRVKDVRMGLDKDGKSKGFAFIEFEEESMAQKALSANNHELRNRHISVTVSDPRIKSKTRNANPETGFGRKAEIKNRSVRVKNLPPGTQEGLLQQALEKLAVVKRVEVFSDKNEAVIELENAAEAGKLLLRTEPVVFNGATLQFLEESQAKTSSGPETSGLFVPRTATSRPKAGIGHKRKVVQPIHNAPSESKGSANNAPEAPSSKGQDDFRKMLSGQ</sequence>
<dbReference type="Gene3D" id="3.30.70.330">
    <property type="match status" value="4"/>
</dbReference>
<feature type="domain" description="RRM" evidence="11">
    <location>
        <begin position="695"/>
        <end position="772"/>
    </location>
</feature>
<dbReference type="FunFam" id="3.30.70.330:FF:000365">
    <property type="entry name" value="U4/U6 snRNA-associated-splicing factor PRP24"/>
    <property type="match status" value="1"/>
</dbReference>
<dbReference type="GO" id="GO:0006397">
    <property type="term" value="P:mRNA processing"/>
    <property type="evidence" value="ECO:0007669"/>
    <property type="project" value="UniProtKB-KW"/>
</dbReference>